<comment type="subunit">
    <text evidence="11">Homotetramer.</text>
</comment>
<comment type="cofactor">
    <cofactor evidence="11">
        <name>Mg(2+)</name>
        <dbReference type="ChEBI" id="CHEBI:18420"/>
    </cofactor>
    <text evidence="11">Binds 2 magnesium ions per monomer.</text>
</comment>
<dbReference type="SUPFAM" id="SSF49785">
    <property type="entry name" value="Galactose-binding domain-like"/>
    <property type="match status" value="1"/>
</dbReference>
<evidence type="ECO:0000256" key="10">
    <source>
        <dbReference type="ARBA" id="ARBA00032230"/>
    </source>
</evidence>
<dbReference type="InterPro" id="IPR004199">
    <property type="entry name" value="B-gal_small/dom_5"/>
</dbReference>
<evidence type="ECO:0000256" key="9">
    <source>
        <dbReference type="ARBA" id="ARBA00023295"/>
    </source>
</evidence>
<dbReference type="InterPro" id="IPR023933">
    <property type="entry name" value="Glyco_hydro_2_beta_Galsidase"/>
</dbReference>
<organism evidence="14 15">
    <name type="scientific">Cronobacter turicensis (strain DSM 18703 / CCUG 55852 / LMG 23827 / z3032)</name>
    <dbReference type="NCBI Taxonomy" id="693216"/>
    <lineage>
        <taxon>Bacteria</taxon>
        <taxon>Pseudomonadati</taxon>
        <taxon>Pseudomonadota</taxon>
        <taxon>Gammaproteobacteria</taxon>
        <taxon>Enterobacterales</taxon>
        <taxon>Enterobacteriaceae</taxon>
        <taxon>Cronobacter</taxon>
    </lineage>
</organism>
<feature type="binding site" evidence="11">
    <location>
        <position position="213"/>
    </location>
    <ligand>
        <name>substrate</name>
    </ligand>
</feature>
<feature type="binding site" evidence="11">
    <location>
        <position position="114"/>
    </location>
    <ligand>
        <name>substrate</name>
    </ligand>
</feature>
<feature type="binding site" evidence="11">
    <location>
        <position position="472"/>
    </location>
    <ligand>
        <name>Mg(2+)</name>
        <dbReference type="ChEBI" id="CHEBI:18420"/>
        <label>1</label>
    </ligand>
</feature>
<dbReference type="SUPFAM" id="SSF74650">
    <property type="entry name" value="Galactose mutarotase-like"/>
    <property type="match status" value="1"/>
</dbReference>
<keyword evidence="7 11" id="KW-0460">Magnesium</keyword>
<dbReference type="PRINTS" id="PR00132">
    <property type="entry name" value="GLHYDRLASE2"/>
</dbReference>
<evidence type="ECO:0000256" key="2">
    <source>
        <dbReference type="ARBA" id="ARBA00007401"/>
    </source>
</evidence>
<keyword evidence="9 11" id="KW-0326">Glycosidase</keyword>
<dbReference type="InterPro" id="IPR050347">
    <property type="entry name" value="Bact_Beta-galactosidase"/>
</dbReference>
<evidence type="ECO:0000256" key="5">
    <source>
        <dbReference type="ARBA" id="ARBA00022723"/>
    </source>
</evidence>
<name>C9XWJ2_CROTZ</name>
<dbReference type="SUPFAM" id="SSF49303">
    <property type="entry name" value="beta-Galactosidase/glucuronidase domain"/>
    <property type="match status" value="2"/>
</dbReference>
<dbReference type="Gene3D" id="2.60.120.260">
    <property type="entry name" value="Galactose-binding domain-like"/>
    <property type="match status" value="1"/>
</dbReference>
<dbReference type="Pfam" id="PF00703">
    <property type="entry name" value="Glyco_hydro_2"/>
    <property type="match status" value="1"/>
</dbReference>
<dbReference type="GO" id="GO:0004565">
    <property type="term" value="F:beta-galactosidase activity"/>
    <property type="evidence" value="ECO:0007669"/>
    <property type="project" value="UniProtKB-EC"/>
</dbReference>
<feature type="binding site" evidence="11">
    <location>
        <position position="612"/>
    </location>
    <ligand>
        <name>Na(+)</name>
        <dbReference type="ChEBI" id="CHEBI:29101"/>
    </ligand>
</feature>
<dbReference type="GO" id="GO:0009341">
    <property type="term" value="C:beta-galactosidase complex"/>
    <property type="evidence" value="ECO:0007669"/>
    <property type="project" value="InterPro"/>
</dbReference>
<feature type="binding site" evidence="11">
    <location>
        <position position="427"/>
    </location>
    <ligand>
        <name>Mg(2+)</name>
        <dbReference type="ChEBI" id="CHEBI:18420"/>
        <label>1</label>
    </ligand>
</feature>
<dbReference type="GO" id="GO:0005990">
    <property type="term" value="P:lactose catabolic process"/>
    <property type="evidence" value="ECO:0007669"/>
    <property type="project" value="TreeGrafter"/>
</dbReference>
<feature type="binding site" evidence="11">
    <location>
        <position position="615"/>
    </location>
    <ligand>
        <name>Na(+)</name>
        <dbReference type="ChEBI" id="CHEBI:29101"/>
    </ligand>
</feature>
<dbReference type="InterPro" id="IPR008979">
    <property type="entry name" value="Galactose-bd-like_sf"/>
</dbReference>
<accession>C9XWJ2</accession>
<evidence type="ECO:0000256" key="1">
    <source>
        <dbReference type="ARBA" id="ARBA00001412"/>
    </source>
</evidence>
<dbReference type="InterPro" id="IPR006102">
    <property type="entry name" value="Ig-like_GH2"/>
</dbReference>
<dbReference type="GO" id="GO:0000287">
    <property type="term" value="F:magnesium ion binding"/>
    <property type="evidence" value="ECO:0007669"/>
    <property type="project" value="UniProtKB-UniRule"/>
</dbReference>
<dbReference type="NCBIfam" id="NF007074">
    <property type="entry name" value="PRK09525.1"/>
    <property type="match status" value="1"/>
</dbReference>
<dbReference type="EMBL" id="FN543093">
    <property type="protein sequence ID" value="CBA28355.1"/>
    <property type="molecule type" value="Genomic_DNA"/>
</dbReference>
<dbReference type="InterPro" id="IPR006104">
    <property type="entry name" value="Glyco_hydro_2_N"/>
</dbReference>
<feature type="binding site" evidence="11">
    <location>
        <position position="608"/>
    </location>
    <ligand>
        <name>Mg(2+)</name>
        <dbReference type="ChEBI" id="CHEBI:18420"/>
        <label>2</label>
    </ligand>
</feature>
<evidence type="ECO:0000259" key="13">
    <source>
        <dbReference type="SMART" id="SM01038"/>
    </source>
</evidence>
<evidence type="ECO:0000256" key="3">
    <source>
        <dbReference type="ARBA" id="ARBA00012756"/>
    </source>
</evidence>
<dbReference type="Pfam" id="PF02836">
    <property type="entry name" value="Glyco_hydro_2_C"/>
    <property type="match status" value="1"/>
</dbReference>
<feature type="binding site" evidence="11">
    <location>
        <position position="429"/>
    </location>
    <ligand>
        <name>Mg(2+)</name>
        <dbReference type="ChEBI" id="CHEBI:18420"/>
        <label>1</label>
    </ligand>
</feature>
<evidence type="ECO:0000256" key="4">
    <source>
        <dbReference type="ARBA" id="ARBA00013303"/>
    </source>
</evidence>
<evidence type="ECO:0000256" key="11">
    <source>
        <dbReference type="HAMAP-Rule" id="MF_01687"/>
    </source>
</evidence>
<dbReference type="Gene3D" id="2.60.40.10">
    <property type="entry name" value="Immunoglobulins"/>
    <property type="match status" value="2"/>
</dbReference>
<feature type="domain" description="Beta galactosidase small chain/" evidence="13">
    <location>
        <begin position="764"/>
        <end position="1040"/>
    </location>
</feature>
<dbReference type="GO" id="GO:0030246">
    <property type="term" value="F:carbohydrate binding"/>
    <property type="evidence" value="ECO:0007669"/>
    <property type="project" value="InterPro"/>
</dbReference>
<feature type="compositionally biased region" description="Basic and acidic residues" evidence="12">
    <location>
        <begin position="47"/>
        <end position="56"/>
    </location>
</feature>
<dbReference type="HAMAP" id="MF_01687">
    <property type="entry name" value="Beta_gal"/>
    <property type="match status" value="1"/>
</dbReference>
<dbReference type="HOGENOM" id="CLU_002346_0_2_6"/>
<feature type="site" description="Transition state stabilizer" evidence="11">
    <location>
        <position position="402"/>
    </location>
</feature>
<dbReference type="KEGG" id="ctu:CTU_08870"/>
<feature type="binding site" evidence="11">
    <location>
        <position position="1018"/>
    </location>
    <ligand>
        <name>substrate</name>
    </ligand>
</feature>
<protein>
    <recommendedName>
        <fullName evidence="4 11">Beta-galactosidase</fullName>
        <shortName evidence="11">Beta-gal</shortName>
        <ecNumber evidence="3 11">3.2.1.23</ecNumber>
    </recommendedName>
    <alternativeName>
        <fullName evidence="10 11">Lactase</fullName>
    </alternativeName>
</protein>
<reference evidence="14 15" key="1">
    <citation type="journal article" date="2010" name="J. Bacteriol.">
        <title>Complete Genome Sequence of Cronobacter turicensis LMG 23827, a foodborne pathogen causing deaths in neonates.</title>
        <authorList>
            <person name="Stephan R."/>
            <person name="Lehner A."/>
            <person name="Tischler P."/>
            <person name="Rattei T."/>
        </authorList>
    </citation>
    <scope>NUCLEOTIDE SEQUENCE [LARGE SCALE GENOMIC DNA]</scope>
    <source>
        <strain evidence="15">DSM 18703 / CCUG 55852 / LMG 23827 / z3032</strain>
    </source>
</reference>
<sequence length="1044" mass="117791">MMTENPTTTAFNELQTRPLATILARNDWQNPAITSVNRLPSHTPLHGWRDADQARRGEPSDAVLSLDGEWQFSFFTSPHQVPEVWLAADLSDARATPVPSNWQMEGYDTPIYTNVRYPIPVNPPFVPDDNPTGCYSRDIEVPQAWLEAGRTRIVFGGVNSAFYLWCNGQWVGYSQDSRLPAEFDLTGVLHAGRNRLCVLVLRWSDGTYLEDQDMWRMSGIFRPVSLLHLPEQALADVRVHTELAPSLRHATLFSEVEVTPAARGLSVSLALWRGDNEIASQTLPLGSAPIDERGNYAERVTLSLDVDNPLLWSAEAPHLYRAVVTLLDADGIPLVSEAHDVGFRRVEIHNGLLTLNGQPLLIRGVNRHEHHPEKGQAVDEAAMVQDILLMKQNNFNAVRCSHYPNQPRWYELCSRYGLYVVDEANIETHGMEPMSRLSDDPVWLGAYSERVTRMVKCNRNHPSIIIWSLGNESGNGATHTALYNWIKHQDPTRPVQYEGGGADTRATDIICPMYARVETDQLIPAVPKWSIKKWIAMPGETRPLILCEYAHAMGNSLGNFADYWAAFRQYPRLQGGFIWDWADQAITRVEPDGNRWWAYGGDFGDMPNDRQFCMNGLVFPDRTPHPALFEAKHQQQFFQFRLVGESPLQIEVTSEYLFRESDNERLLWSIEVRGETRLSGELTLSLGPQASRVLTLSDTGFSARAGDEEIWLHVRVEQPQATPWSPEGHLSAWAQWPLAAPLALPEPVAAGDAPQLDITDAEFVIRHGRQTWRVSRGSGQLTQWSDDGVDQMLTPLADQFIRAPIDNDIGVSEVERIDPNAWVERWKAAGLYETEHRCLVCDAQTTRDGVEVRAQHAYFVKGVADGPAILSYWRMVVDNQGALHCDIDVARSPALPPLPRAGVVCQLRGGEETASWLGLGPHENYPDRLSSACFSRWTLPLAELTTPYIFPGENGLRCNTRELTWNGWQAEGEFHFSLSPYGTRQLMETSHWHKLQPEAGIWLTIDGFHMGVGGDDSWTPSVHPEYLLTAREYRYRFTLRRRQG</sequence>
<dbReference type="AlphaFoldDB" id="C9XWJ2"/>
<evidence type="ECO:0000313" key="14">
    <source>
        <dbReference type="EMBL" id="CBA28355.1"/>
    </source>
</evidence>
<evidence type="ECO:0000256" key="6">
    <source>
        <dbReference type="ARBA" id="ARBA00022801"/>
    </source>
</evidence>
<dbReference type="Gene3D" id="3.20.20.80">
    <property type="entry name" value="Glycosidases"/>
    <property type="match status" value="1"/>
</dbReference>
<dbReference type="InterPro" id="IPR017853">
    <property type="entry name" value="GH"/>
</dbReference>
<feature type="active site" description="Proton donor" evidence="11">
    <location>
        <position position="472"/>
    </location>
</feature>
<keyword evidence="15" id="KW-1185">Reference proteome</keyword>
<feature type="region of interest" description="Disordered" evidence="12">
    <location>
        <begin position="34"/>
        <end position="56"/>
    </location>
</feature>
<comment type="catalytic activity">
    <reaction evidence="1 11">
        <text>Hydrolysis of terminal non-reducing beta-D-galactose residues in beta-D-galactosides.</text>
        <dbReference type="EC" id="3.2.1.23"/>
    </reaction>
</comment>
<dbReference type="InterPro" id="IPR036156">
    <property type="entry name" value="Beta-gal/glucu_dom_sf"/>
</dbReference>
<dbReference type="InterPro" id="IPR006103">
    <property type="entry name" value="Glyco_hydro_2_cat"/>
</dbReference>
<evidence type="ECO:0000256" key="8">
    <source>
        <dbReference type="ARBA" id="ARBA00023053"/>
    </source>
</evidence>
<dbReference type="InterPro" id="IPR023232">
    <property type="entry name" value="Glyco_hydro_2_AS"/>
</dbReference>
<dbReference type="Gene3D" id="2.70.98.10">
    <property type="match status" value="1"/>
</dbReference>
<feature type="binding site" evidence="11">
    <location>
        <position position="615"/>
    </location>
    <ligand>
        <name>substrate</name>
    </ligand>
</feature>
<dbReference type="Pfam" id="PF02837">
    <property type="entry name" value="Glyco_hydro_2_N"/>
    <property type="match status" value="1"/>
</dbReference>
<gene>
    <name evidence="11 14" type="primary">lacZ</name>
    <name evidence="14" type="ordered locus">Ctu_08870</name>
</gene>
<evidence type="ECO:0000313" key="15">
    <source>
        <dbReference type="Proteomes" id="UP000002069"/>
    </source>
</evidence>
<proteinExistence type="inferred from homology"/>
<feature type="site" description="Transition state stabilizer" evidence="11">
    <location>
        <position position="368"/>
    </location>
</feature>
<comment type="similarity">
    <text evidence="2 11">Belongs to the glycosyl hydrolase 2 family.</text>
</comment>
<feature type="active site" description="Nucleophile" evidence="11">
    <location>
        <position position="548"/>
    </location>
</feature>
<dbReference type="FunFam" id="3.20.20.80:FF:000018">
    <property type="entry name" value="Beta-galactosidase"/>
    <property type="match status" value="1"/>
</dbReference>
<dbReference type="PATRIC" id="fig|693216.3.peg.848"/>
<feature type="binding site" evidence="11">
    <location>
        <begin position="548"/>
        <end position="551"/>
    </location>
    <ligand>
        <name>substrate</name>
    </ligand>
</feature>
<dbReference type="Proteomes" id="UP000002069">
    <property type="component" value="Chromosome"/>
</dbReference>
<reference evidence="15" key="2">
    <citation type="journal article" date="2011" name="J. Bacteriol.">
        <title>Complete genome sequence of Cronobacter turicensis LMG 23827, a food-borne pathogen causing deaths in neonates.</title>
        <authorList>
            <person name="Stephan R."/>
            <person name="Lehner A."/>
            <person name="Tischler P."/>
            <person name="Rattei T."/>
        </authorList>
    </citation>
    <scope>NUCLEOTIDE SEQUENCE [LARGE SCALE GENOMIC DNA]</scope>
    <source>
        <strain evidence="15">DSM 18703 / CCUG 55852 / LMG 23827 / z3032</strain>
    </source>
</reference>
<keyword evidence="6 11" id="KW-0378">Hydrolase</keyword>
<dbReference type="Pfam" id="PF16353">
    <property type="entry name" value="LacZ_4"/>
    <property type="match status" value="1"/>
</dbReference>
<dbReference type="PANTHER" id="PTHR46323">
    <property type="entry name" value="BETA-GALACTOSIDASE"/>
    <property type="match status" value="1"/>
</dbReference>
<dbReference type="InterPro" id="IPR032312">
    <property type="entry name" value="LacZ_4"/>
</dbReference>
<dbReference type="InterPro" id="IPR013783">
    <property type="entry name" value="Ig-like_fold"/>
</dbReference>
<evidence type="ECO:0000256" key="12">
    <source>
        <dbReference type="SAM" id="MobiDB-lite"/>
    </source>
</evidence>
<comment type="cofactor">
    <cofactor evidence="11">
        <name>Na(+)</name>
        <dbReference type="ChEBI" id="CHEBI:29101"/>
    </cofactor>
    <text evidence="11">Binds 1 sodium ion per monomer.</text>
</comment>
<dbReference type="InterPro" id="IPR014718">
    <property type="entry name" value="GH-type_carb-bd"/>
</dbReference>
<dbReference type="InterPro" id="IPR011013">
    <property type="entry name" value="Gal_mutarotase_sf_dom"/>
</dbReference>
<dbReference type="InterPro" id="IPR006101">
    <property type="entry name" value="Glyco_hydro_2"/>
</dbReference>
<keyword evidence="8 11" id="KW-0915">Sodium</keyword>
<dbReference type="PROSITE" id="PS00608">
    <property type="entry name" value="GLYCOSYL_HYDROL_F2_2"/>
    <property type="match status" value="1"/>
</dbReference>
<dbReference type="SMART" id="SM01038">
    <property type="entry name" value="Bgal_small_N"/>
    <property type="match status" value="1"/>
</dbReference>
<evidence type="ECO:0000256" key="7">
    <source>
        <dbReference type="ARBA" id="ARBA00022842"/>
    </source>
</evidence>
<dbReference type="SUPFAM" id="SSF51445">
    <property type="entry name" value="(Trans)glycosidases"/>
    <property type="match status" value="1"/>
</dbReference>
<dbReference type="PANTHER" id="PTHR46323:SF2">
    <property type="entry name" value="BETA-GALACTOSIDASE"/>
    <property type="match status" value="1"/>
</dbReference>
<feature type="binding site" evidence="11">
    <location>
        <position position="472"/>
    </location>
    <ligand>
        <name>substrate</name>
    </ligand>
</feature>
<dbReference type="EC" id="3.2.1.23" evidence="3 11"/>
<feature type="binding site" evidence="11">
    <location>
        <position position="213"/>
    </location>
    <ligand>
        <name>Na(+)</name>
        <dbReference type="ChEBI" id="CHEBI:29101"/>
    </ligand>
</feature>
<dbReference type="Pfam" id="PF02929">
    <property type="entry name" value="Bgal_small_N"/>
    <property type="match status" value="1"/>
</dbReference>
<keyword evidence="5 11" id="KW-0479">Metal-binding</keyword>